<dbReference type="Pfam" id="PF14804">
    <property type="entry name" value="Jag_N"/>
    <property type="match status" value="1"/>
</dbReference>
<dbReference type="InterPro" id="IPR015946">
    <property type="entry name" value="KH_dom-like_a/b"/>
</dbReference>
<dbReference type="SMART" id="SM01245">
    <property type="entry name" value="Jag_N"/>
    <property type="match status" value="1"/>
</dbReference>
<accession>A0ABZ3H7C6</accession>
<gene>
    <name evidence="2" type="ORF">WCY31_08480</name>
</gene>
<evidence type="ECO:0000313" key="2">
    <source>
        <dbReference type="EMBL" id="XAU14292.1"/>
    </source>
</evidence>
<name>A0ABZ3H7C6_9BACT</name>
<dbReference type="PANTHER" id="PTHR35800">
    <property type="entry name" value="PROTEIN JAG"/>
    <property type="match status" value="1"/>
</dbReference>
<sequence length="257" mass="29429">MKKIEAPTLEAAYSEASKQFSCSVTELDIVVVQHPSKGFLGLLRKHAVIVARPRAADEAEDEAQLLTEEELPAPTEPIAYPEDDESEYEEVYADEDHYTEGDDDLDAIAEEVETKLNVLFKTICFKLEPIHVSVYDDNTLLVEFNGEDAALLIGKEGYRYKALSYMLFNWINAEYQLQLRLEIAEFLHNQEESVARYLTGVFESVDRDGHAQTRVLDGVLVQIALKQLRERYHDKYVAIRTTRDGGKYIIINDYHNY</sequence>
<dbReference type="Gene3D" id="3.30.300.20">
    <property type="match status" value="1"/>
</dbReference>
<keyword evidence="3" id="KW-1185">Reference proteome</keyword>
<dbReference type="Gene3D" id="3.30.30.80">
    <property type="entry name" value="probable RNA-binding protein from clostridium symbiosum atcc 14940"/>
    <property type="match status" value="1"/>
</dbReference>
<dbReference type="Pfam" id="PF18472">
    <property type="entry name" value="HP1451_C"/>
    <property type="match status" value="1"/>
</dbReference>
<evidence type="ECO:0000259" key="1">
    <source>
        <dbReference type="SMART" id="SM01245"/>
    </source>
</evidence>
<organism evidence="2 3">
    <name type="scientific">Sulfurimonas diazotrophicus</name>
    <dbReference type="NCBI Taxonomy" id="3131939"/>
    <lineage>
        <taxon>Bacteria</taxon>
        <taxon>Pseudomonadati</taxon>
        <taxon>Campylobacterota</taxon>
        <taxon>Epsilonproteobacteria</taxon>
        <taxon>Campylobacterales</taxon>
        <taxon>Sulfurimonadaceae</taxon>
        <taxon>Sulfurimonas</taxon>
    </lineage>
</organism>
<dbReference type="InterPro" id="IPR032782">
    <property type="entry name" value="KhpB_N"/>
</dbReference>
<protein>
    <submittedName>
        <fullName evidence="2">Jag N-terminal domain-containing protein</fullName>
    </submittedName>
</protein>
<proteinExistence type="predicted"/>
<dbReference type="EMBL" id="CP147920">
    <property type="protein sequence ID" value="XAU14292.1"/>
    <property type="molecule type" value="Genomic_DNA"/>
</dbReference>
<dbReference type="Gene3D" id="3.30.1370.180">
    <property type="match status" value="1"/>
</dbReference>
<dbReference type="InterPro" id="IPR039247">
    <property type="entry name" value="KhpB"/>
</dbReference>
<dbReference type="PANTHER" id="PTHR35800:SF1">
    <property type="entry name" value="RNA-BINDING PROTEIN KHPB"/>
    <property type="match status" value="1"/>
</dbReference>
<dbReference type="RefSeq" id="WP_345972048.1">
    <property type="nucleotide sequence ID" value="NZ_CP147920.1"/>
</dbReference>
<feature type="domain" description="RNA-binding protein KhpB N-terminal" evidence="1">
    <location>
        <begin position="3"/>
        <end position="54"/>
    </location>
</feature>
<dbReference type="Proteomes" id="UP001447842">
    <property type="component" value="Chromosome"/>
</dbReference>
<dbReference type="InterPro" id="IPR040977">
    <property type="entry name" value="HP1451_C"/>
</dbReference>
<dbReference type="InterPro" id="IPR038247">
    <property type="entry name" value="Jag_N_dom_sf"/>
</dbReference>
<evidence type="ECO:0000313" key="3">
    <source>
        <dbReference type="Proteomes" id="UP001447842"/>
    </source>
</evidence>
<reference evidence="2 3" key="1">
    <citation type="submission" date="2024-03" db="EMBL/GenBank/DDBJ databases">
        <title>Sulfurimonas sp. HSL3-1.</title>
        <authorList>
            <person name="Wang S."/>
        </authorList>
    </citation>
    <scope>NUCLEOTIDE SEQUENCE [LARGE SCALE GENOMIC DNA]</scope>
    <source>
        <strain evidence="2 3">HSL3-1</strain>
    </source>
</reference>